<feature type="domain" description="HTH araC/xylS-type" evidence="4">
    <location>
        <begin position="10"/>
        <end position="108"/>
    </location>
</feature>
<organism evidence="5 6">
    <name type="scientific">Variimorphobacter saccharofermentans</name>
    <dbReference type="NCBI Taxonomy" id="2755051"/>
    <lineage>
        <taxon>Bacteria</taxon>
        <taxon>Bacillati</taxon>
        <taxon>Bacillota</taxon>
        <taxon>Clostridia</taxon>
        <taxon>Lachnospirales</taxon>
        <taxon>Lachnospiraceae</taxon>
        <taxon>Variimorphobacter</taxon>
    </lineage>
</organism>
<dbReference type="PANTHER" id="PTHR47504">
    <property type="entry name" value="RIGHT ORIGIN-BINDING PROTEIN"/>
    <property type="match status" value="1"/>
</dbReference>
<accession>A0A839JX06</accession>
<dbReference type="SUPFAM" id="SSF55136">
    <property type="entry name" value="Probable bacterial effector-binding domain"/>
    <property type="match status" value="1"/>
</dbReference>
<sequence length="295" mass="35231">MEKSQFSKISDLVDLIEENIKDNVDLELVADKVGLSKFYLDRIFRSITGKSIIAYVRERKLSESACDLLKTNLRVINIASEYQYKQEQSYIRAFRQMFHITPYQFRKQRKELPITTKLDLNILRNTEKGLIVRPRMCLKSEFYLQGMVEEIVHSENYKESKCTTNAKEWYSKYLPTVSNSINEKVYYGYVTYMEHSEYSDYYATCVEIKERSNVKEPMVQYTIPTHEYAVFRYIGFHSPYEITYKTLYEIYTATDLWIEKSSYRRAADFHFERVDLSIASDDYCEVDIYFPMNMR</sequence>
<dbReference type="SMART" id="SM00342">
    <property type="entry name" value="HTH_ARAC"/>
    <property type="match status" value="1"/>
</dbReference>
<dbReference type="Pfam" id="PF14526">
    <property type="entry name" value="Cass2"/>
    <property type="match status" value="1"/>
</dbReference>
<dbReference type="AlphaFoldDB" id="A0A839JX06"/>
<keyword evidence="6" id="KW-1185">Reference proteome</keyword>
<dbReference type="GO" id="GO:0003700">
    <property type="term" value="F:DNA-binding transcription factor activity"/>
    <property type="evidence" value="ECO:0007669"/>
    <property type="project" value="InterPro"/>
</dbReference>
<evidence type="ECO:0000259" key="4">
    <source>
        <dbReference type="PROSITE" id="PS01124"/>
    </source>
</evidence>
<dbReference type="InterPro" id="IPR011256">
    <property type="entry name" value="Reg_factor_effector_dom_sf"/>
</dbReference>
<reference evidence="5 6" key="1">
    <citation type="submission" date="2020-07" db="EMBL/GenBank/DDBJ databases">
        <title>Characterization and genome sequencing of isolate MD1, a novel member within the family Lachnospiraceae.</title>
        <authorList>
            <person name="Rettenmaier R."/>
            <person name="Di Bello L."/>
            <person name="Zinser C."/>
            <person name="Scheitz K."/>
            <person name="Liebl W."/>
            <person name="Zverlov V."/>
        </authorList>
    </citation>
    <scope>NUCLEOTIDE SEQUENCE [LARGE SCALE GENOMIC DNA]</scope>
    <source>
        <strain evidence="5 6">MD1</strain>
    </source>
</reference>
<keyword evidence="2" id="KW-0238">DNA-binding</keyword>
<name>A0A839JX06_9FIRM</name>
<dbReference type="InterPro" id="IPR018060">
    <property type="entry name" value="HTH_AraC"/>
</dbReference>
<evidence type="ECO:0000313" key="6">
    <source>
        <dbReference type="Proteomes" id="UP000574276"/>
    </source>
</evidence>
<proteinExistence type="predicted"/>
<dbReference type="GO" id="GO:0043565">
    <property type="term" value="F:sequence-specific DNA binding"/>
    <property type="evidence" value="ECO:0007669"/>
    <property type="project" value="InterPro"/>
</dbReference>
<evidence type="ECO:0000256" key="1">
    <source>
        <dbReference type="ARBA" id="ARBA00023015"/>
    </source>
</evidence>
<dbReference type="SUPFAM" id="SSF46689">
    <property type="entry name" value="Homeodomain-like"/>
    <property type="match status" value="2"/>
</dbReference>
<dbReference type="InterPro" id="IPR050959">
    <property type="entry name" value="MarA-like"/>
</dbReference>
<evidence type="ECO:0000256" key="2">
    <source>
        <dbReference type="ARBA" id="ARBA00023125"/>
    </source>
</evidence>
<keyword evidence="1" id="KW-0805">Transcription regulation</keyword>
<dbReference type="InterPro" id="IPR009057">
    <property type="entry name" value="Homeodomain-like_sf"/>
</dbReference>
<dbReference type="PROSITE" id="PS01124">
    <property type="entry name" value="HTH_ARAC_FAMILY_2"/>
    <property type="match status" value="1"/>
</dbReference>
<evidence type="ECO:0000313" key="5">
    <source>
        <dbReference type="EMBL" id="MBB2182215.1"/>
    </source>
</evidence>
<dbReference type="PANTHER" id="PTHR47504:SF5">
    <property type="entry name" value="RIGHT ORIGIN-BINDING PROTEIN"/>
    <property type="match status" value="1"/>
</dbReference>
<dbReference type="Gene3D" id="3.20.80.10">
    <property type="entry name" value="Regulatory factor, effector binding domain"/>
    <property type="match status" value="1"/>
</dbReference>
<keyword evidence="3" id="KW-0804">Transcription</keyword>
<protein>
    <submittedName>
        <fullName evidence="5">AraC family transcriptional regulator</fullName>
    </submittedName>
</protein>
<dbReference type="RefSeq" id="WP_228351943.1">
    <property type="nucleotide sequence ID" value="NZ_JACEGA010000001.1"/>
</dbReference>
<dbReference type="Pfam" id="PF12833">
    <property type="entry name" value="HTH_18"/>
    <property type="match status" value="1"/>
</dbReference>
<evidence type="ECO:0000256" key="3">
    <source>
        <dbReference type="ARBA" id="ARBA00023163"/>
    </source>
</evidence>
<comment type="caution">
    <text evidence="5">The sequence shown here is derived from an EMBL/GenBank/DDBJ whole genome shotgun (WGS) entry which is preliminary data.</text>
</comment>
<dbReference type="Gene3D" id="1.10.10.60">
    <property type="entry name" value="Homeodomain-like"/>
    <property type="match status" value="2"/>
</dbReference>
<dbReference type="Proteomes" id="UP000574276">
    <property type="component" value="Unassembled WGS sequence"/>
</dbReference>
<dbReference type="EMBL" id="JACEGA010000001">
    <property type="protein sequence ID" value="MBB2182215.1"/>
    <property type="molecule type" value="Genomic_DNA"/>
</dbReference>
<dbReference type="InterPro" id="IPR029441">
    <property type="entry name" value="Cass2"/>
</dbReference>
<gene>
    <name evidence="5" type="ORF">H0486_04915</name>
</gene>